<dbReference type="GeneID" id="7198593"/>
<dbReference type="GO" id="GO:0000166">
    <property type="term" value="F:nucleotide binding"/>
    <property type="evidence" value="ECO:0007669"/>
    <property type="project" value="UniProtKB-KW"/>
</dbReference>
<gene>
    <name evidence="14" type="ORF">PHATRDRAFT_6756</name>
</gene>
<comment type="catalytic activity">
    <reaction evidence="12">
        <text>dITP + H2O = dIMP + diphosphate + H(+)</text>
        <dbReference type="Rhea" id="RHEA:28342"/>
        <dbReference type="ChEBI" id="CHEBI:15377"/>
        <dbReference type="ChEBI" id="CHEBI:15378"/>
        <dbReference type="ChEBI" id="CHEBI:33019"/>
        <dbReference type="ChEBI" id="CHEBI:61194"/>
        <dbReference type="ChEBI" id="CHEBI:61382"/>
        <dbReference type="EC" id="3.6.1.66"/>
    </reaction>
    <physiologicalReaction direction="left-to-right" evidence="12">
        <dbReference type="Rhea" id="RHEA:28343"/>
    </physiologicalReaction>
</comment>
<reference evidence="14 15" key="1">
    <citation type="journal article" date="2008" name="Nature">
        <title>The Phaeodactylum genome reveals the evolutionary history of diatom genomes.</title>
        <authorList>
            <person name="Bowler C."/>
            <person name="Allen A.E."/>
            <person name="Badger J.H."/>
            <person name="Grimwood J."/>
            <person name="Jabbari K."/>
            <person name="Kuo A."/>
            <person name="Maheswari U."/>
            <person name="Martens C."/>
            <person name="Maumus F."/>
            <person name="Otillar R.P."/>
            <person name="Rayko E."/>
            <person name="Salamov A."/>
            <person name="Vandepoele K."/>
            <person name="Beszteri B."/>
            <person name="Gruber A."/>
            <person name="Heijde M."/>
            <person name="Katinka M."/>
            <person name="Mock T."/>
            <person name="Valentin K."/>
            <person name="Verret F."/>
            <person name="Berges J.A."/>
            <person name="Brownlee C."/>
            <person name="Cadoret J.P."/>
            <person name="Chiovitti A."/>
            <person name="Choi C.J."/>
            <person name="Coesel S."/>
            <person name="De Martino A."/>
            <person name="Detter J.C."/>
            <person name="Durkin C."/>
            <person name="Falciatore A."/>
            <person name="Fournet J."/>
            <person name="Haruta M."/>
            <person name="Huysman M.J."/>
            <person name="Jenkins B.D."/>
            <person name="Jiroutova K."/>
            <person name="Jorgensen R.E."/>
            <person name="Joubert Y."/>
            <person name="Kaplan A."/>
            <person name="Kroger N."/>
            <person name="Kroth P.G."/>
            <person name="La Roche J."/>
            <person name="Lindquist E."/>
            <person name="Lommer M."/>
            <person name="Martin-Jezequel V."/>
            <person name="Lopez P.J."/>
            <person name="Lucas S."/>
            <person name="Mangogna M."/>
            <person name="McGinnis K."/>
            <person name="Medlin L.K."/>
            <person name="Montsant A."/>
            <person name="Oudot-Le Secq M.P."/>
            <person name="Napoli C."/>
            <person name="Obornik M."/>
            <person name="Parker M.S."/>
            <person name="Petit J.L."/>
            <person name="Porcel B.M."/>
            <person name="Poulsen N."/>
            <person name="Robison M."/>
            <person name="Rychlewski L."/>
            <person name="Rynearson T.A."/>
            <person name="Schmutz J."/>
            <person name="Shapiro H."/>
            <person name="Siaut M."/>
            <person name="Stanley M."/>
            <person name="Sussman M.R."/>
            <person name="Taylor A.R."/>
            <person name="Vardi A."/>
            <person name="von Dassow P."/>
            <person name="Vyverman W."/>
            <person name="Willis A."/>
            <person name="Wyrwicz L.S."/>
            <person name="Rokhsar D.S."/>
            <person name="Weissenbach J."/>
            <person name="Armbrust E.V."/>
            <person name="Green B.R."/>
            <person name="Van de Peer Y."/>
            <person name="Grigoriev I.V."/>
        </authorList>
    </citation>
    <scope>NUCLEOTIDE SEQUENCE [LARGE SCALE GENOMIC DNA]</scope>
    <source>
        <strain evidence="14 15">CCAP 1055/1</strain>
    </source>
</reference>
<keyword evidence="15" id="KW-1185">Reference proteome</keyword>
<dbReference type="EC" id="3.6.1.66" evidence="10"/>
<comment type="catalytic activity">
    <reaction evidence="11">
        <text>ITP + H2O = IMP + diphosphate + H(+)</text>
        <dbReference type="Rhea" id="RHEA:29399"/>
        <dbReference type="ChEBI" id="CHEBI:15377"/>
        <dbReference type="ChEBI" id="CHEBI:15378"/>
        <dbReference type="ChEBI" id="CHEBI:33019"/>
        <dbReference type="ChEBI" id="CHEBI:58053"/>
        <dbReference type="ChEBI" id="CHEBI:61402"/>
        <dbReference type="EC" id="3.6.1.66"/>
    </reaction>
    <physiologicalReaction direction="left-to-right" evidence="11">
        <dbReference type="Rhea" id="RHEA:29400"/>
    </physiologicalReaction>
</comment>
<dbReference type="InterPro" id="IPR029001">
    <property type="entry name" value="ITPase-like_fam"/>
</dbReference>
<evidence type="ECO:0000256" key="3">
    <source>
        <dbReference type="ARBA" id="ARBA00022490"/>
    </source>
</evidence>
<dbReference type="InParanoid" id="B7GC62"/>
<evidence type="ECO:0000256" key="4">
    <source>
        <dbReference type="ARBA" id="ARBA00022723"/>
    </source>
</evidence>
<dbReference type="GO" id="GO:0005737">
    <property type="term" value="C:cytoplasm"/>
    <property type="evidence" value="ECO:0007669"/>
    <property type="project" value="UniProtKB-SubCell"/>
</dbReference>
<keyword evidence="5" id="KW-0547">Nucleotide-binding</keyword>
<dbReference type="HOGENOM" id="CLU_082080_1_1_1"/>
<evidence type="ECO:0000256" key="1">
    <source>
        <dbReference type="ARBA" id="ARBA00004496"/>
    </source>
</evidence>
<keyword evidence="3" id="KW-0963">Cytoplasm</keyword>
<comment type="similarity">
    <text evidence="2">Belongs to the HAM1 NTPase family.</text>
</comment>
<comment type="subcellular location">
    <subcellularLocation>
        <location evidence="1">Cytoplasm</location>
    </subcellularLocation>
</comment>
<protein>
    <recommendedName>
        <fullName evidence="10">XTP/dITP diphosphatase</fullName>
        <ecNumber evidence="10">3.6.1.66</ecNumber>
    </recommendedName>
</protein>
<sequence length="151" mass="16601">QVDLPEIQEVDTMAIAKDKALLAAQLANGPCLVEDTSLKFTALGGMPGPYIKWFQEKLRSEGLYNILAAYEDKTAVAVCTLAFCPAPHADPVLFTGECHGRIVEPNPGRGFGWDSIFVPDGCDEPFSQMSLAEKNHLSHRGKAVRRWADWL</sequence>
<feature type="non-terminal residue" evidence="14">
    <location>
        <position position="151"/>
    </location>
</feature>
<keyword evidence="7" id="KW-0460">Magnesium</keyword>
<dbReference type="GO" id="GO:0046872">
    <property type="term" value="F:metal ion binding"/>
    <property type="evidence" value="ECO:0007669"/>
    <property type="project" value="UniProtKB-KW"/>
</dbReference>
<dbReference type="PANTHER" id="PTHR11067:SF9">
    <property type="entry name" value="INOSINE TRIPHOSPHATE PYROPHOSPHATASE"/>
    <property type="match status" value="1"/>
</dbReference>
<comment type="function">
    <text evidence="9">Pyrophosphatase that hydrolyzes the non-canonical purine nucleotides inosine triphosphate (ITP), deoxyinosine triphosphate (dITP) as well as 2'-deoxy-N-6-hydroxylaminopurine triphosphate (dHAPTP) and xanthosine 5'-triphosphate (XTP) to their respective monophosphate derivatives. The enzyme does not distinguish between the deoxy- and ribose forms. Probably excludes non-canonical purines from RNA and DNA precursor pools, thus preventing their incorporation into RNA and DNA and avoiding chromosomal lesions.</text>
</comment>
<dbReference type="Pfam" id="PF01725">
    <property type="entry name" value="Ham1p_like"/>
    <property type="match status" value="1"/>
</dbReference>
<dbReference type="STRING" id="556484.B7GC62"/>
<dbReference type="CDD" id="cd00515">
    <property type="entry name" value="HAM1"/>
    <property type="match status" value="1"/>
</dbReference>
<dbReference type="EMBL" id="CM000627">
    <property type="protein sequence ID" value="EEC43722.1"/>
    <property type="molecule type" value="Genomic_DNA"/>
</dbReference>
<dbReference type="PaxDb" id="2850-Phatr6756"/>
<keyword evidence="4" id="KW-0479">Metal-binding</keyword>
<dbReference type="GO" id="GO:0009117">
    <property type="term" value="P:nucleotide metabolic process"/>
    <property type="evidence" value="ECO:0007669"/>
    <property type="project" value="UniProtKB-KW"/>
</dbReference>
<dbReference type="FunFam" id="3.90.950.10:FF:000003">
    <property type="entry name" value="Inosine triphosphate pyrophosphatase"/>
    <property type="match status" value="1"/>
</dbReference>
<keyword evidence="8" id="KW-0546">Nucleotide metabolism</keyword>
<accession>B7GC62</accession>
<evidence type="ECO:0000256" key="12">
    <source>
        <dbReference type="ARBA" id="ARBA00093255"/>
    </source>
</evidence>
<dbReference type="AlphaFoldDB" id="B7GC62"/>
<name>B7GC62_PHATC</name>
<feature type="non-terminal residue" evidence="14">
    <location>
        <position position="1"/>
    </location>
</feature>
<evidence type="ECO:0000256" key="13">
    <source>
        <dbReference type="ARBA" id="ARBA00093271"/>
    </source>
</evidence>
<dbReference type="KEGG" id="pti:PHATRDRAFT_6756"/>
<comment type="catalytic activity">
    <reaction evidence="13">
        <text>N(6)-hydroxy-dATP + H2O = N(6)-hydroxy-dAMP + diphosphate + H(+)</text>
        <dbReference type="Rhea" id="RHEA:83971"/>
        <dbReference type="ChEBI" id="CHEBI:15377"/>
        <dbReference type="ChEBI" id="CHEBI:15378"/>
        <dbReference type="ChEBI" id="CHEBI:33019"/>
        <dbReference type="ChEBI" id="CHEBI:233529"/>
        <dbReference type="ChEBI" id="CHEBI:233530"/>
    </reaction>
    <physiologicalReaction direction="left-to-right" evidence="13">
        <dbReference type="Rhea" id="RHEA:83972"/>
    </physiologicalReaction>
</comment>
<dbReference type="GO" id="GO:0009143">
    <property type="term" value="P:nucleoside triphosphate catabolic process"/>
    <property type="evidence" value="ECO:0007669"/>
    <property type="project" value="InterPro"/>
</dbReference>
<dbReference type="InterPro" id="IPR002637">
    <property type="entry name" value="RdgB/HAM1"/>
</dbReference>
<evidence type="ECO:0000256" key="2">
    <source>
        <dbReference type="ARBA" id="ARBA00008023"/>
    </source>
</evidence>
<evidence type="ECO:0000256" key="8">
    <source>
        <dbReference type="ARBA" id="ARBA00023080"/>
    </source>
</evidence>
<keyword evidence="6" id="KW-0378">Hydrolase</keyword>
<dbReference type="RefSeq" id="XP_002184663.1">
    <property type="nucleotide sequence ID" value="XM_002184627.1"/>
</dbReference>
<proteinExistence type="inferred from homology"/>
<evidence type="ECO:0000256" key="6">
    <source>
        <dbReference type="ARBA" id="ARBA00022801"/>
    </source>
</evidence>
<evidence type="ECO:0000256" key="10">
    <source>
        <dbReference type="ARBA" id="ARBA00066468"/>
    </source>
</evidence>
<evidence type="ECO:0000313" key="14">
    <source>
        <dbReference type="EMBL" id="EEC43722.1"/>
    </source>
</evidence>
<dbReference type="Proteomes" id="UP000000759">
    <property type="component" value="Chromosome 25"/>
</dbReference>
<evidence type="ECO:0000256" key="9">
    <source>
        <dbReference type="ARBA" id="ARBA00054940"/>
    </source>
</evidence>
<dbReference type="PANTHER" id="PTHR11067">
    <property type="entry name" value="INOSINE TRIPHOSPHATE PYROPHOSPHATASE/HAM1 PROTEIN"/>
    <property type="match status" value="1"/>
</dbReference>
<evidence type="ECO:0000256" key="11">
    <source>
        <dbReference type="ARBA" id="ARBA00093218"/>
    </source>
</evidence>
<dbReference type="GO" id="GO:0036220">
    <property type="term" value="F:ITP diphosphatase activity"/>
    <property type="evidence" value="ECO:0007669"/>
    <property type="project" value="UniProtKB-EC"/>
</dbReference>
<reference evidence="15" key="2">
    <citation type="submission" date="2008-08" db="EMBL/GenBank/DDBJ databases">
        <authorList>
            <consortium name="Diatom Consortium"/>
            <person name="Grigoriev I."/>
            <person name="Grimwood J."/>
            <person name="Kuo A."/>
            <person name="Otillar R.P."/>
            <person name="Salamov A."/>
            <person name="Detter J.C."/>
            <person name="Lindquist E."/>
            <person name="Shapiro H."/>
            <person name="Lucas S."/>
            <person name="Glavina del Rio T."/>
            <person name="Pitluck S."/>
            <person name="Rokhsar D."/>
            <person name="Bowler C."/>
        </authorList>
    </citation>
    <scope>GENOME REANNOTATION</scope>
    <source>
        <strain evidence="15">CCAP 1055/1</strain>
    </source>
</reference>
<evidence type="ECO:0000256" key="5">
    <source>
        <dbReference type="ARBA" id="ARBA00022741"/>
    </source>
</evidence>
<dbReference type="Gene3D" id="3.90.950.10">
    <property type="match status" value="1"/>
</dbReference>
<dbReference type="eggNOG" id="KOG3222">
    <property type="taxonomic scope" value="Eukaryota"/>
</dbReference>
<dbReference type="OrthoDB" id="6288734at2759"/>
<evidence type="ECO:0000256" key="7">
    <source>
        <dbReference type="ARBA" id="ARBA00022842"/>
    </source>
</evidence>
<dbReference type="SUPFAM" id="SSF52972">
    <property type="entry name" value="ITPase-like"/>
    <property type="match status" value="1"/>
</dbReference>
<evidence type="ECO:0000313" key="15">
    <source>
        <dbReference type="Proteomes" id="UP000000759"/>
    </source>
</evidence>
<organism evidence="14 15">
    <name type="scientific">Phaeodactylum tricornutum (strain CCAP 1055/1)</name>
    <dbReference type="NCBI Taxonomy" id="556484"/>
    <lineage>
        <taxon>Eukaryota</taxon>
        <taxon>Sar</taxon>
        <taxon>Stramenopiles</taxon>
        <taxon>Ochrophyta</taxon>
        <taxon>Bacillariophyta</taxon>
        <taxon>Bacillariophyceae</taxon>
        <taxon>Bacillariophycidae</taxon>
        <taxon>Naviculales</taxon>
        <taxon>Phaeodactylaceae</taxon>
        <taxon>Phaeodactylum</taxon>
    </lineage>
</organism>
<dbReference type="FunCoup" id="B7GC62">
    <property type="interactions" value="311"/>
</dbReference>